<dbReference type="InterPro" id="IPR013783">
    <property type="entry name" value="Ig-like_fold"/>
</dbReference>
<dbReference type="AlphaFoldDB" id="A0A1Q5PYD5"/>
<dbReference type="GO" id="GO:0005975">
    <property type="term" value="P:carbohydrate metabolic process"/>
    <property type="evidence" value="ECO:0007669"/>
    <property type="project" value="UniProtKB-ARBA"/>
</dbReference>
<dbReference type="OrthoDB" id="5503950at2"/>
<dbReference type="PANTHER" id="PTHR37981:SF1">
    <property type="entry name" value="SGNH HYDROLASE-TYPE ESTERASE DOMAIN-CONTAINING PROTEIN"/>
    <property type="match status" value="1"/>
</dbReference>
<dbReference type="PANTHER" id="PTHR37981">
    <property type="entry name" value="LIPASE 2"/>
    <property type="match status" value="1"/>
</dbReference>
<dbReference type="InterPro" id="IPR037460">
    <property type="entry name" value="SEST-like"/>
</dbReference>
<sequence>MNDKDGQGKNKLDAAKAAMTDLLRNSNSAVSLWTYPGGLTDESGCSPGGWYGGLHPANNPDPTDVDASIRVLTANGDTPTGPALQQVGEELQKAGHRSATILLVSDGESNCGPPPCEIARQLVSTGFDVRIPTVGFDISAQGREELECVASVTEAQYVDAADTEALRTEIGRYQAATLELEVKGPTKIVAGRAATLTAVVTNPSNVAVSAGQVSLLLVGHDNRRIVPTILAPRRRLPALAPGQSRELTWTMSTAPQQTGTVEWRVVASAPTSRAVVSDGTFKVVNSGLAIGDAGKILRQPAGVTVVLGDSFSSGEGIGKYEDELHACHRSPQAYGMLLGGQGAQMVACSGATTKEVTASPQHDTPPQLTALDALPQVPGLAYITVGGNDIGFANIVKGCMMGDCVADGQKVTDAFVDAKEAKGMLVDTYLQVLDEINSADKVSARKGKLAPLIVSPYPDMLWGANRGACMSPVAGTDLGFSAKELTFGKQLLGLLNGSARKAVEELQGRGYPIYFAEDVVDFAQPLHTICDKSPYFVPIAALDAIRRYADDVTFANAHRLNELAHPNQDGHYAWAEAIVAWSQRVEPQLPVSYPERRSNSGLGALLKKIFGWSAPSEVVVRHDLSTSAGAEPSEMEITAKAGDKIQLDLRGLAPNSRIVVRVHSHPVTLGSLEADAEGQVRGQVNLPPELLPGEHRLVILGSASDWAFKRVEMPLQVGAPVNLTRLLLLVLSLGALLAGGVLQVSARRRGQAARKR</sequence>
<dbReference type="PROSITE" id="PS50234">
    <property type="entry name" value="VWFA"/>
    <property type="match status" value="1"/>
</dbReference>
<dbReference type="GO" id="GO:0016788">
    <property type="term" value="F:hydrolase activity, acting on ester bonds"/>
    <property type="evidence" value="ECO:0007669"/>
    <property type="project" value="InterPro"/>
</dbReference>
<dbReference type="Proteomes" id="UP000185612">
    <property type="component" value="Unassembled WGS sequence"/>
</dbReference>
<dbReference type="InParanoid" id="A0A1Q5PYD5"/>
<accession>A0A1Q5PYD5</accession>
<organism evidence="4 5">
    <name type="scientific">Buchananella hordeovulneris</name>
    <dbReference type="NCBI Taxonomy" id="52770"/>
    <lineage>
        <taxon>Bacteria</taxon>
        <taxon>Bacillati</taxon>
        <taxon>Actinomycetota</taxon>
        <taxon>Actinomycetes</taxon>
        <taxon>Actinomycetales</taxon>
        <taxon>Actinomycetaceae</taxon>
        <taxon>Buchananella</taxon>
    </lineage>
</organism>
<dbReference type="InterPro" id="IPR002035">
    <property type="entry name" value="VWF_A"/>
</dbReference>
<feature type="domain" description="VWFA" evidence="3">
    <location>
        <begin position="68"/>
        <end position="173"/>
    </location>
</feature>
<evidence type="ECO:0000259" key="3">
    <source>
        <dbReference type="PROSITE" id="PS50234"/>
    </source>
</evidence>
<keyword evidence="1" id="KW-1015">Disulfide bond</keyword>
<reference evidence="5" key="1">
    <citation type="submission" date="2016-12" db="EMBL/GenBank/DDBJ databases">
        <authorList>
            <person name="Meng X."/>
        </authorList>
    </citation>
    <scope>NUCLEOTIDE SEQUENCE [LARGE SCALE GENOMIC DNA]</scope>
    <source>
        <strain evidence="5">DSM 20732</strain>
    </source>
</reference>
<protein>
    <recommendedName>
        <fullName evidence="3">VWFA domain-containing protein</fullName>
    </recommendedName>
</protein>
<name>A0A1Q5PYD5_9ACTO</name>
<keyword evidence="2" id="KW-1133">Transmembrane helix</keyword>
<keyword evidence="2" id="KW-0812">Transmembrane</keyword>
<gene>
    <name evidence="4" type="ORF">BSZ40_03060</name>
</gene>
<evidence type="ECO:0000256" key="2">
    <source>
        <dbReference type="SAM" id="Phobius"/>
    </source>
</evidence>
<evidence type="ECO:0000313" key="5">
    <source>
        <dbReference type="Proteomes" id="UP000185612"/>
    </source>
</evidence>
<dbReference type="STRING" id="52770.BSZ40_03060"/>
<dbReference type="SUPFAM" id="SSF53300">
    <property type="entry name" value="vWA-like"/>
    <property type="match status" value="1"/>
</dbReference>
<dbReference type="GO" id="GO:0006629">
    <property type="term" value="P:lipid metabolic process"/>
    <property type="evidence" value="ECO:0007669"/>
    <property type="project" value="TreeGrafter"/>
</dbReference>
<dbReference type="EMBL" id="MQVS01000002">
    <property type="protein sequence ID" value="OKL52459.1"/>
    <property type="molecule type" value="Genomic_DNA"/>
</dbReference>
<dbReference type="InterPro" id="IPR036465">
    <property type="entry name" value="vWFA_dom_sf"/>
</dbReference>
<dbReference type="Gene3D" id="2.60.40.10">
    <property type="entry name" value="Immunoglobulins"/>
    <property type="match status" value="1"/>
</dbReference>
<keyword evidence="5" id="KW-1185">Reference proteome</keyword>
<feature type="transmembrane region" description="Helical" evidence="2">
    <location>
        <begin position="726"/>
        <end position="746"/>
    </location>
</feature>
<evidence type="ECO:0000313" key="4">
    <source>
        <dbReference type="EMBL" id="OKL52459.1"/>
    </source>
</evidence>
<dbReference type="CDD" id="cd01823">
    <property type="entry name" value="SEST_like"/>
    <property type="match status" value="1"/>
</dbReference>
<comment type="caution">
    <text evidence="4">The sequence shown here is derived from an EMBL/GenBank/DDBJ whole genome shotgun (WGS) entry which is preliminary data.</text>
</comment>
<dbReference type="Gene3D" id="3.40.50.1110">
    <property type="entry name" value="SGNH hydrolase"/>
    <property type="match status" value="1"/>
</dbReference>
<keyword evidence="2" id="KW-0472">Membrane</keyword>
<proteinExistence type="predicted"/>
<feature type="disulfide bond" evidence="1">
    <location>
        <begin position="327"/>
        <end position="348"/>
    </location>
</feature>
<evidence type="ECO:0000256" key="1">
    <source>
        <dbReference type="PIRSR" id="PIRSR637460-2"/>
    </source>
</evidence>
<dbReference type="Gene3D" id="3.40.50.410">
    <property type="entry name" value="von Willebrand factor, type A domain"/>
    <property type="match status" value="1"/>
</dbReference>
<dbReference type="InterPro" id="IPR036514">
    <property type="entry name" value="SGNH_hydro_sf"/>
</dbReference>
<dbReference type="SUPFAM" id="SSF52266">
    <property type="entry name" value="SGNH hydrolase"/>
    <property type="match status" value="1"/>
</dbReference>